<feature type="transmembrane region" description="Helical" evidence="10">
    <location>
        <begin position="6"/>
        <end position="23"/>
    </location>
</feature>
<evidence type="ECO:0000256" key="9">
    <source>
        <dbReference type="PIRSR" id="PIRSR602401-1"/>
    </source>
</evidence>
<comment type="subcellular location">
    <subcellularLocation>
        <location evidence="1">Membrane</location>
    </subcellularLocation>
</comment>
<dbReference type="PRINTS" id="PR00385">
    <property type="entry name" value="P450"/>
</dbReference>
<evidence type="ECO:0000256" key="10">
    <source>
        <dbReference type="SAM" id="Phobius"/>
    </source>
</evidence>
<evidence type="ECO:0000313" key="11">
    <source>
        <dbReference type="EMBL" id="QCD91370.1"/>
    </source>
</evidence>
<dbReference type="CDD" id="cd20653">
    <property type="entry name" value="CYP81"/>
    <property type="match status" value="2"/>
</dbReference>
<organism evidence="11 12">
    <name type="scientific">Vigna unguiculata</name>
    <name type="common">Cowpea</name>
    <dbReference type="NCBI Taxonomy" id="3917"/>
    <lineage>
        <taxon>Eukaryota</taxon>
        <taxon>Viridiplantae</taxon>
        <taxon>Streptophyta</taxon>
        <taxon>Embryophyta</taxon>
        <taxon>Tracheophyta</taxon>
        <taxon>Spermatophyta</taxon>
        <taxon>Magnoliopsida</taxon>
        <taxon>eudicotyledons</taxon>
        <taxon>Gunneridae</taxon>
        <taxon>Pentapetalae</taxon>
        <taxon>rosids</taxon>
        <taxon>fabids</taxon>
        <taxon>Fabales</taxon>
        <taxon>Fabaceae</taxon>
        <taxon>Papilionoideae</taxon>
        <taxon>50 kb inversion clade</taxon>
        <taxon>NPAAA clade</taxon>
        <taxon>indigoferoid/millettioid clade</taxon>
        <taxon>Phaseoleae</taxon>
        <taxon>Vigna</taxon>
    </lineage>
</organism>
<keyword evidence="7" id="KW-0503">Monooxygenase</keyword>
<evidence type="ECO:0000256" key="7">
    <source>
        <dbReference type="ARBA" id="ARBA00023033"/>
    </source>
</evidence>
<dbReference type="InterPro" id="IPR050651">
    <property type="entry name" value="Plant_Cytochrome_P450_Monoox"/>
</dbReference>
<dbReference type="InterPro" id="IPR017972">
    <property type="entry name" value="Cyt_P450_CS"/>
</dbReference>
<comment type="cofactor">
    <cofactor evidence="9">
        <name>heme</name>
        <dbReference type="ChEBI" id="CHEBI:30413"/>
    </cofactor>
</comment>
<evidence type="ECO:0000256" key="1">
    <source>
        <dbReference type="ARBA" id="ARBA00004370"/>
    </source>
</evidence>
<reference evidence="11 12" key="1">
    <citation type="submission" date="2019-04" db="EMBL/GenBank/DDBJ databases">
        <title>An improved genome assembly and genetic linkage map for asparagus bean, Vigna unguiculata ssp. sesquipedialis.</title>
        <authorList>
            <person name="Xia Q."/>
            <person name="Zhang R."/>
            <person name="Dong Y."/>
        </authorList>
    </citation>
    <scope>NUCLEOTIDE SEQUENCE [LARGE SCALE GENOMIC DNA]</scope>
    <source>
        <tissue evidence="11">Leaf</tissue>
    </source>
</reference>
<evidence type="ECO:0000256" key="2">
    <source>
        <dbReference type="ARBA" id="ARBA00010617"/>
    </source>
</evidence>
<dbReference type="GO" id="GO:0016020">
    <property type="term" value="C:membrane"/>
    <property type="evidence" value="ECO:0007669"/>
    <property type="project" value="UniProtKB-SubCell"/>
</dbReference>
<proteinExistence type="inferred from homology"/>
<dbReference type="PANTHER" id="PTHR47947:SF24">
    <property type="entry name" value="ISOFLAVONE 2'-HYDROXYLASE-LIKE"/>
    <property type="match status" value="1"/>
</dbReference>
<keyword evidence="3 9" id="KW-0349">Heme</keyword>
<dbReference type="Proteomes" id="UP000501690">
    <property type="component" value="Linkage Group LG4"/>
</dbReference>
<keyword evidence="5" id="KW-0560">Oxidoreductase</keyword>
<feature type="binding site" description="axial binding residue" evidence="9">
    <location>
        <position position="923"/>
    </location>
    <ligand>
        <name>heme</name>
        <dbReference type="ChEBI" id="CHEBI:30413"/>
    </ligand>
    <ligandPart>
        <name>Fe</name>
        <dbReference type="ChEBI" id="CHEBI:18248"/>
    </ligandPart>
</feature>
<dbReference type="SUPFAM" id="SSF48264">
    <property type="entry name" value="Cytochrome P450"/>
    <property type="match status" value="2"/>
</dbReference>
<protein>
    <submittedName>
        <fullName evidence="11">Cytochrome P450</fullName>
    </submittedName>
</protein>
<dbReference type="GO" id="GO:0016705">
    <property type="term" value="F:oxidoreductase activity, acting on paired donors, with incorporation or reduction of molecular oxygen"/>
    <property type="evidence" value="ECO:0007669"/>
    <property type="project" value="InterPro"/>
</dbReference>
<evidence type="ECO:0000256" key="5">
    <source>
        <dbReference type="ARBA" id="ARBA00023002"/>
    </source>
</evidence>
<keyword evidence="8 10" id="KW-0472">Membrane</keyword>
<comment type="similarity">
    <text evidence="2">Belongs to the cytochrome P450 family.</text>
</comment>
<keyword evidence="10" id="KW-1133">Transmembrane helix</keyword>
<dbReference type="InterPro" id="IPR002401">
    <property type="entry name" value="Cyt_P450_E_grp-I"/>
</dbReference>
<evidence type="ECO:0000256" key="3">
    <source>
        <dbReference type="ARBA" id="ARBA00022617"/>
    </source>
</evidence>
<dbReference type="EMBL" id="CP039348">
    <property type="protein sequence ID" value="QCD91370.1"/>
    <property type="molecule type" value="Genomic_DNA"/>
</dbReference>
<dbReference type="Pfam" id="PF00067">
    <property type="entry name" value="p450"/>
    <property type="match status" value="2"/>
</dbReference>
<keyword evidence="4 9" id="KW-0479">Metal-binding</keyword>
<keyword evidence="10" id="KW-0812">Transmembrane</keyword>
<evidence type="ECO:0000256" key="8">
    <source>
        <dbReference type="ARBA" id="ARBA00023136"/>
    </source>
</evidence>
<evidence type="ECO:0000256" key="6">
    <source>
        <dbReference type="ARBA" id="ARBA00023004"/>
    </source>
</evidence>
<dbReference type="Gene3D" id="1.10.630.10">
    <property type="entry name" value="Cytochrome P450"/>
    <property type="match status" value="2"/>
</dbReference>
<dbReference type="InterPro" id="IPR001128">
    <property type="entry name" value="Cyt_P450"/>
</dbReference>
<keyword evidence="12" id="KW-1185">Reference proteome</keyword>
<name>A0A4D6LSB4_VIGUN</name>
<sequence>MEYNLMNMFYLFIFVITFKLLFFRKGLKNLPPSPPSLPLIGHLHMLKHPIHRTFHTLSHKYGPIFALRFGYQPVLVVSSASAAEECFTKNDIIFANRFNSSKTKYLAFNNTLITVSSYGDHWRNLRRISSLEILSNHRLNSFLGIRRDETIRLLQKLVRVCNKSDFTKVELRPMFADLTFNTVMRMVCGKRYYGVEEHDGTNAEEARKFREVMDELTQFGLGSNLGDFVPFFRLFNFSGDKKLRKFGDKLNALFQGLIDEHRKKKESSNTMLDHLLSSQQSQPEYYTDQIIKGLIMALIVAGTETSAAALEWAMSHLANHPEVLEKARIELEKHVGEARLVEEMDVPKLQYLQNIVSETLRLNPPVPMLLPHLSSEDCTVGGYDVPRNTVLMVNAWAIHRDPELWADPTSFKPERFENGPVNGHKLIPFGLGRRACPGAAMAQKTLGLTLSSLIQCFEWKRIGEEEVDLSEGEGTVVRKATLLKKPDMEEHLTKIISFLVILVSIKLVFFRKRQKNPPPSPPSLPVIGNLHQLKLPVHRTFHVLSQKYGSIFSFRFGSQPVLVVSSASAAEECFTTNDIIFANRFRSIKTKFLGYDNTILLAASYGDHWRNLRRISSLEILSSHRLNSFSGIRIDETLKMLQILARHSNKEEFTRVELRSMFADLTFNTIMRMVCGKRYYGSEYDGTNAEEAMKFRDLMNEMAQFGLGSHLGDFVPVFRWFDFSRSHTKLRKVGEKMDALFQELIDEHRNKEQHSNTMIGRLLHLQESQPEYYTDQIIKGLIMVLIVAGTETSAIALEWAMSNLLNNPEVLEKARIELDTLIGEECLMKEEDVSKLQYLQNIISETLRLHPPAPMLLPHFSYEDCTVGGYDVPGNTMLMVNAWAIHRDPELWVDPTSFKPERFEDGPTDILKLMPFGLGRRACPGAAMAQKTLNLTLGSLIQCFEWERIGDEEVDMTEGRGTLVPKAIPLEAKCKPRPIISKNSDFSLDCSLMHNHIIALNYALVCIYSFGKISRMRV</sequence>
<dbReference type="GO" id="GO:0020037">
    <property type="term" value="F:heme binding"/>
    <property type="evidence" value="ECO:0007669"/>
    <property type="project" value="InterPro"/>
</dbReference>
<dbReference type="GO" id="GO:0004497">
    <property type="term" value="F:monooxygenase activity"/>
    <property type="evidence" value="ECO:0007669"/>
    <property type="project" value="UniProtKB-KW"/>
</dbReference>
<keyword evidence="6 9" id="KW-0408">Iron</keyword>
<gene>
    <name evidence="11" type="ORF">DEO72_LG4g2335</name>
</gene>
<evidence type="ECO:0000313" key="12">
    <source>
        <dbReference type="Proteomes" id="UP000501690"/>
    </source>
</evidence>
<dbReference type="PROSITE" id="PS00086">
    <property type="entry name" value="CYTOCHROME_P450"/>
    <property type="match status" value="2"/>
</dbReference>
<evidence type="ECO:0000256" key="4">
    <source>
        <dbReference type="ARBA" id="ARBA00022723"/>
    </source>
</evidence>
<dbReference type="GO" id="GO:0005506">
    <property type="term" value="F:iron ion binding"/>
    <property type="evidence" value="ECO:0007669"/>
    <property type="project" value="InterPro"/>
</dbReference>
<dbReference type="AlphaFoldDB" id="A0A4D6LSB4"/>
<dbReference type="PANTHER" id="PTHR47947">
    <property type="entry name" value="CYTOCHROME P450 82C3-RELATED"/>
    <property type="match status" value="1"/>
</dbReference>
<dbReference type="InterPro" id="IPR036396">
    <property type="entry name" value="Cyt_P450_sf"/>
</dbReference>
<dbReference type="FunFam" id="1.10.630.10:FF:000023">
    <property type="entry name" value="Cytochrome P450 family protein"/>
    <property type="match status" value="2"/>
</dbReference>
<dbReference type="PRINTS" id="PR00463">
    <property type="entry name" value="EP450I"/>
</dbReference>
<accession>A0A4D6LSB4</accession>